<dbReference type="InterPro" id="IPR007044">
    <property type="entry name" value="Cyclodeamin/CycHdrlase"/>
</dbReference>
<evidence type="ECO:0000313" key="3">
    <source>
        <dbReference type="Proteomes" id="UP000694400"/>
    </source>
</evidence>
<reference evidence="2" key="1">
    <citation type="submission" date="2019-08" db="EMBL/GenBank/DDBJ databases">
        <title>Three high-quality genomes provides insights into domestication of ducks.</title>
        <authorList>
            <person name="Hou Z.C."/>
            <person name="Zhu F."/>
            <person name="Yin Z.T."/>
            <person name="Zhang F."/>
        </authorList>
    </citation>
    <scope>NUCLEOTIDE SEQUENCE [LARGE SCALE GENOMIC DNA]</scope>
</reference>
<dbReference type="Ensembl" id="ENSAPLT00020029021.1">
    <property type="protein sequence ID" value="ENSAPLP00020026950.1"/>
    <property type="gene ID" value="ENSAPLG00020018311.1"/>
</dbReference>
<dbReference type="SUPFAM" id="SSF101262">
    <property type="entry name" value="Methenyltetrahydrofolate cyclohydrolase-like"/>
    <property type="match status" value="1"/>
</dbReference>
<name>A0A8B9ZLT6_ANAPL</name>
<reference evidence="2" key="3">
    <citation type="submission" date="2025-09" db="UniProtKB">
        <authorList>
            <consortium name="Ensembl"/>
        </authorList>
    </citation>
    <scope>IDENTIFICATION</scope>
</reference>
<dbReference type="AlphaFoldDB" id="A0A8B9ZLT6"/>
<sequence>MKSAVFGAYFNVMINLKDITDEKFKLKVSGLLEEAKQGLALVLALLEKRVA</sequence>
<feature type="domain" description="Cyclodeaminase/cyclohydrolase" evidence="1">
    <location>
        <begin position="2"/>
        <end position="29"/>
    </location>
</feature>
<evidence type="ECO:0000259" key="1">
    <source>
        <dbReference type="Pfam" id="PF04961"/>
    </source>
</evidence>
<evidence type="ECO:0000313" key="2">
    <source>
        <dbReference type="Ensembl" id="ENSAPLP00020026950.1"/>
    </source>
</evidence>
<proteinExistence type="predicted"/>
<protein>
    <recommendedName>
        <fullName evidence="1">Cyclodeaminase/cyclohydrolase domain-containing protein</fullName>
    </recommendedName>
</protein>
<dbReference type="Pfam" id="PF04961">
    <property type="entry name" value="FTCD_C"/>
    <property type="match status" value="1"/>
</dbReference>
<organism evidence="2 3">
    <name type="scientific">Anas platyrhynchos</name>
    <name type="common">Mallard</name>
    <name type="synonym">Anas boschas</name>
    <dbReference type="NCBI Taxonomy" id="8839"/>
    <lineage>
        <taxon>Eukaryota</taxon>
        <taxon>Metazoa</taxon>
        <taxon>Chordata</taxon>
        <taxon>Craniata</taxon>
        <taxon>Vertebrata</taxon>
        <taxon>Euteleostomi</taxon>
        <taxon>Archelosauria</taxon>
        <taxon>Archosauria</taxon>
        <taxon>Dinosauria</taxon>
        <taxon>Saurischia</taxon>
        <taxon>Theropoda</taxon>
        <taxon>Coelurosauria</taxon>
        <taxon>Aves</taxon>
        <taxon>Neognathae</taxon>
        <taxon>Galloanserae</taxon>
        <taxon>Anseriformes</taxon>
        <taxon>Anatidae</taxon>
        <taxon>Anatinae</taxon>
        <taxon>Anas</taxon>
    </lineage>
</organism>
<reference evidence="2" key="2">
    <citation type="submission" date="2025-08" db="UniProtKB">
        <authorList>
            <consortium name="Ensembl"/>
        </authorList>
    </citation>
    <scope>IDENTIFICATION</scope>
</reference>
<dbReference type="InterPro" id="IPR036178">
    <property type="entry name" value="Formintransfe-cycloase-like_sf"/>
</dbReference>
<dbReference type="Proteomes" id="UP000694400">
    <property type="component" value="Chromosome 6"/>
</dbReference>
<accession>A0A8B9ZLT6</accession>
<dbReference type="Gene3D" id="1.20.120.680">
    <property type="entry name" value="Formiminotetrahydrofolate cyclodeaminase monomer, up-and-down helical bundle"/>
    <property type="match status" value="1"/>
</dbReference>
<dbReference type="GO" id="GO:0003824">
    <property type="term" value="F:catalytic activity"/>
    <property type="evidence" value="ECO:0007669"/>
    <property type="project" value="InterPro"/>
</dbReference>